<gene>
    <name evidence="2" type="ORF">BU14_2840s0001</name>
</gene>
<dbReference type="EMBL" id="KV920583">
    <property type="protein sequence ID" value="OSX68421.1"/>
    <property type="molecule type" value="Genomic_DNA"/>
</dbReference>
<feature type="region of interest" description="Disordered" evidence="1">
    <location>
        <begin position="47"/>
        <end position="161"/>
    </location>
</feature>
<feature type="compositionally biased region" description="Low complexity" evidence="1">
    <location>
        <begin position="11"/>
        <end position="24"/>
    </location>
</feature>
<evidence type="ECO:0000313" key="2">
    <source>
        <dbReference type="EMBL" id="OSX68421.1"/>
    </source>
</evidence>
<feature type="region of interest" description="Disordered" evidence="1">
    <location>
        <begin position="1"/>
        <end position="24"/>
    </location>
</feature>
<feature type="compositionally biased region" description="Basic residues" evidence="1">
    <location>
        <begin position="77"/>
        <end position="87"/>
    </location>
</feature>
<dbReference type="Proteomes" id="UP000218209">
    <property type="component" value="Unassembled WGS sequence"/>
</dbReference>
<evidence type="ECO:0000313" key="3">
    <source>
        <dbReference type="Proteomes" id="UP000218209"/>
    </source>
</evidence>
<sequence length="161" mass="18271">MPRRTMGGGRATARPAASRWRAPAACRRRPAWTAMTRGCGRRRQWGIRARRSSAPSLAPRTTRRGRAGSTATVRWGTCRRRRRRRLRAERPWPTWSPPPMAAAAVAFPPRRPRGRPARPSLRRRRRRRPPPGRAHGALPPPSTKTPSRRAACTPFVRPSRC</sequence>
<evidence type="ECO:0000256" key="1">
    <source>
        <dbReference type="SAM" id="MobiDB-lite"/>
    </source>
</evidence>
<feature type="compositionally biased region" description="Gly residues" evidence="1">
    <location>
        <begin position="1"/>
        <end position="10"/>
    </location>
</feature>
<keyword evidence="3" id="KW-1185">Reference proteome</keyword>
<reference evidence="2 3" key="1">
    <citation type="submission" date="2017-03" db="EMBL/GenBank/DDBJ databases">
        <title>WGS assembly of Porphyra umbilicalis.</title>
        <authorList>
            <person name="Brawley S.H."/>
            <person name="Blouin N.A."/>
            <person name="Ficko-Blean E."/>
            <person name="Wheeler G.L."/>
            <person name="Lohr M."/>
            <person name="Goodson H.V."/>
            <person name="Jenkins J.W."/>
            <person name="Blaby-Haas C.E."/>
            <person name="Helliwell K.E."/>
            <person name="Chan C."/>
            <person name="Marriage T."/>
            <person name="Bhattacharya D."/>
            <person name="Klein A.S."/>
            <person name="Badis Y."/>
            <person name="Brodie J."/>
            <person name="Cao Y."/>
            <person name="Collen J."/>
            <person name="Dittami S.M."/>
            <person name="Gachon C.M."/>
            <person name="Green B.R."/>
            <person name="Karpowicz S."/>
            <person name="Kim J.W."/>
            <person name="Kudahl U."/>
            <person name="Lin S."/>
            <person name="Michel G."/>
            <person name="Mittag M."/>
            <person name="Olson B.J."/>
            <person name="Pangilinan J."/>
            <person name="Peng Y."/>
            <person name="Qiu H."/>
            <person name="Shu S."/>
            <person name="Singer J.T."/>
            <person name="Smith A.G."/>
            <person name="Sprecher B.N."/>
            <person name="Wagner V."/>
            <person name="Wang W."/>
            <person name="Wang Z.-Y."/>
            <person name="Yan J."/>
            <person name="Yarish C."/>
            <person name="Zoeuner-Riek S."/>
            <person name="Zhuang Y."/>
            <person name="Zou Y."/>
            <person name="Lindquist E.A."/>
            <person name="Grimwood J."/>
            <person name="Barry K."/>
            <person name="Rokhsar D.S."/>
            <person name="Schmutz J."/>
            <person name="Stiller J.W."/>
            <person name="Grossman A.R."/>
            <person name="Prochnik S.E."/>
        </authorList>
    </citation>
    <scope>NUCLEOTIDE SEQUENCE [LARGE SCALE GENOMIC DNA]</scope>
    <source>
        <strain evidence="2">4086291</strain>
    </source>
</reference>
<protein>
    <submittedName>
        <fullName evidence="2">Uncharacterized protein</fullName>
    </submittedName>
</protein>
<feature type="compositionally biased region" description="Basic residues" evidence="1">
    <location>
        <begin position="110"/>
        <end position="130"/>
    </location>
</feature>
<proteinExistence type="predicted"/>
<dbReference type="AlphaFoldDB" id="A0A1X6NIG8"/>
<organism evidence="2 3">
    <name type="scientific">Porphyra umbilicalis</name>
    <name type="common">Purple laver</name>
    <name type="synonym">Red alga</name>
    <dbReference type="NCBI Taxonomy" id="2786"/>
    <lineage>
        <taxon>Eukaryota</taxon>
        <taxon>Rhodophyta</taxon>
        <taxon>Bangiophyceae</taxon>
        <taxon>Bangiales</taxon>
        <taxon>Bangiaceae</taxon>
        <taxon>Porphyra</taxon>
    </lineage>
</organism>
<accession>A0A1X6NIG8</accession>
<name>A0A1X6NIG8_PORUM</name>